<dbReference type="EMBL" id="JAJEQX010000046">
    <property type="protein sequence ID" value="MCC2256062.1"/>
    <property type="molecule type" value="Genomic_DNA"/>
</dbReference>
<gene>
    <name evidence="1" type="ORF">LKD70_16855</name>
</gene>
<comment type="caution">
    <text evidence="1">The sequence shown here is derived from an EMBL/GenBank/DDBJ whole genome shotgun (WGS) entry which is preliminary data.</text>
</comment>
<proteinExistence type="predicted"/>
<evidence type="ECO:0000313" key="2">
    <source>
        <dbReference type="Proteomes" id="UP001198151"/>
    </source>
</evidence>
<evidence type="ECO:0008006" key="3">
    <source>
        <dbReference type="Google" id="ProtNLM"/>
    </source>
</evidence>
<organism evidence="1 2">
    <name type="scientific">Ruminococcus turbiniformis</name>
    <dbReference type="NCBI Taxonomy" id="2881258"/>
    <lineage>
        <taxon>Bacteria</taxon>
        <taxon>Bacillati</taxon>
        <taxon>Bacillota</taxon>
        <taxon>Clostridia</taxon>
        <taxon>Eubacteriales</taxon>
        <taxon>Oscillospiraceae</taxon>
        <taxon>Ruminococcus</taxon>
    </lineage>
</organism>
<accession>A0ABS8G176</accession>
<dbReference type="Proteomes" id="UP001198151">
    <property type="component" value="Unassembled WGS sequence"/>
</dbReference>
<reference evidence="1 2" key="1">
    <citation type="submission" date="2021-10" db="EMBL/GenBank/DDBJ databases">
        <title>Anaerobic single-cell dispensing facilitates the cultivation of human gut bacteria.</title>
        <authorList>
            <person name="Afrizal A."/>
        </authorList>
    </citation>
    <scope>NUCLEOTIDE SEQUENCE [LARGE SCALE GENOMIC DNA]</scope>
    <source>
        <strain evidence="1 2">CLA-AA-H200</strain>
    </source>
</reference>
<keyword evidence="2" id="KW-1185">Reference proteome</keyword>
<protein>
    <recommendedName>
        <fullName evidence="3">Peptidase</fullName>
    </recommendedName>
</protein>
<name>A0ABS8G176_9FIRM</name>
<sequence>MKNKIWVHLPHIQENQIVYRYEVEGAWAEAFQMENTFSVAYSMDITSVPPSVAVVPLLANVLPIAWVYDAEIIVPSCDKDFYNCIADVKRGYRDMYPMMNFGGMLTVDRIEENLVDAQSGACAFFSGGVDAFNTLTQHISEKPTLITLWGADVALEDETGWNRVKDHLEETCNEFGLDYVTVKTSFRDFLREGLLGAIVRNSGDGWWHGFQHGIGIICHAAPAMYALGKKTAYFASSFTAADKGRVTCASDPTIDNYVRFCGCNIVHDGYEFTRQMKIHNITQFSKENGKKIPLRVCWESTGGSNCCNCEKCWRTILGLYAEGVSPENYGFHYSAQQLSAIAKKMKSGRNPMFSSLRYQPIQNSMRNNIEKEDLPTQIRWFYKADLKKYDTVKLYRRIWRKILPYVRKLKG</sequence>
<evidence type="ECO:0000313" key="1">
    <source>
        <dbReference type="EMBL" id="MCC2256062.1"/>
    </source>
</evidence>
<dbReference type="RefSeq" id="WP_227709040.1">
    <property type="nucleotide sequence ID" value="NZ_JAJEQX010000046.1"/>
</dbReference>